<dbReference type="Proteomes" id="UP000651837">
    <property type="component" value="Unassembled WGS sequence"/>
</dbReference>
<dbReference type="RefSeq" id="WP_109649621.1">
    <property type="nucleotide sequence ID" value="NZ_JACWLN010000001.1"/>
</dbReference>
<dbReference type="OrthoDB" id="596403at2"/>
<feature type="compositionally biased region" description="Basic and acidic residues" evidence="1">
    <location>
        <begin position="900"/>
        <end position="910"/>
    </location>
</feature>
<feature type="region of interest" description="Disordered" evidence="1">
    <location>
        <begin position="860"/>
        <end position="910"/>
    </location>
</feature>
<keyword evidence="6" id="KW-1185">Reference proteome</keyword>
<evidence type="ECO:0000256" key="2">
    <source>
        <dbReference type="SAM" id="Phobius"/>
    </source>
</evidence>
<dbReference type="InterPro" id="IPR052894">
    <property type="entry name" value="AsmA-related"/>
</dbReference>
<feature type="transmembrane region" description="Helical" evidence="2">
    <location>
        <begin position="5"/>
        <end position="27"/>
    </location>
</feature>
<evidence type="ECO:0000313" key="3">
    <source>
        <dbReference type="EMBL" id="MBD1259551.1"/>
    </source>
</evidence>
<evidence type="ECO:0000313" key="4">
    <source>
        <dbReference type="EMBL" id="PWK25116.1"/>
    </source>
</evidence>
<reference evidence="4 5" key="1">
    <citation type="submission" date="2018-05" db="EMBL/GenBank/DDBJ databases">
        <title>Genomic Encyclopedia of Archaeal and Bacterial Type Strains, Phase II (KMG-II): from individual species to whole genera.</title>
        <authorList>
            <person name="Goeker M."/>
        </authorList>
    </citation>
    <scope>NUCLEOTIDE SEQUENCE [LARGE SCALE GENOMIC DNA]</scope>
    <source>
        <strain evidence="4 5">DSM 23514</strain>
    </source>
</reference>
<accession>A0A316E4V4</accession>
<comment type="caution">
    <text evidence="4">The sequence shown here is derived from an EMBL/GenBank/DDBJ whole genome shotgun (WGS) entry which is preliminary data.</text>
</comment>
<sequence length="910" mass="98054">MKKKILRIVGVVVLVFMGILIAAPFILESKIGDILKNNVNNNVNATLDFSEAKLSLIKSFPSAEVALEGVSLINKAPFEGDTLFAAKQVELKMGIGELFKSAGEAIAIKSLTVDGALLNIKVNPEGKASYDVGKSDGNDTSEETSSDGFTLELQSYEITDSKIVYDDMEGGMTLVLNKLQHKGSGDLSLAKSEFDTTTEALVSFSMDSTEYLSDNTIKLDALIGVDLEENRYTFLKNEAMVNQLPLVFDGFVKLNDENQEVDINFKTPSSDFKNFLALIPEAYTKSIENVTTTGACTVEGEFKGIVDEGHIPTFRIAIASDNASFKYPDLPKTVKNIQLDVTLFNTTGVTEDTYVEIKKASFMIDGDKFNLSSKIKDLMGNTKVNAHLDGKMDLANISKAYPIGDDMKLSGILDADVTTAFDMASIEKKQYENTKTSGKMQLSGFEYSSPEFKNPVSIKNAAMTFNPSTVTLNSLEGKTGQTDFSAKGSIDNLLGFMFNDEKVEGVFNLNSNTFAVNDFMSSEEASAAAGTTDVGEQLRIPSFLDCTIQATAGTVIYDDLTLKDVKGNLRIVDEKAVLSNMTSSLFNGKVAFDGEVSTKNETPTFAMKLGMDQLGIGESFKGLELFKVLAPIASAIQGRLNSDIELSGNLNSDFTPDLKTISGKMLAELLSPEINANQAKVLSAMGSKFNFINMDKLDLKGLKTALSFEDGVVKVKPFTIAYQDIAINVDGSHTFDQKLSYTATLDVPAKYLGSEVNSLIAKIDDKELGNLTIPVKASIGGNYTSPEVTTDLTSGVKALTSKLVEIQKQKLVNQGKDKANELIGDILGGNSKDKDSTSTSQDNTKEAVKGVLGNILGGSKTTQKDTVAQKSDTTATPAKNTVKEATKNILGGLLSGKKKKDTEAEKDSIN</sequence>
<dbReference type="PANTHER" id="PTHR30441:SF8">
    <property type="entry name" value="DUF748 DOMAIN-CONTAINING PROTEIN"/>
    <property type="match status" value="1"/>
</dbReference>
<organism evidence="4 5">
    <name type="scientific">Maribacter polysiphoniae</name>
    <dbReference type="NCBI Taxonomy" id="429344"/>
    <lineage>
        <taxon>Bacteria</taxon>
        <taxon>Pseudomonadati</taxon>
        <taxon>Bacteroidota</taxon>
        <taxon>Flavobacteriia</taxon>
        <taxon>Flavobacteriales</taxon>
        <taxon>Flavobacteriaceae</taxon>
        <taxon>Maribacter</taxon>
    </lineage>
</organism>
<dbReference type="EMBL" id="QGGQ01000002">
    <property type="protein sequence ID" value="PWK25116.1"/>
    <property type="molecule type" value="Genomic_DNA"/>
</dbReference>
<protein>
    <submittedName>
        <fullName evidence="4">AsmA-like protein</fullName>
    </submittedName>
    <submittedName>
        <fullName evidence="3">DUF3971 domain-containing protein</fullName>
    </submittedName>
</protein>
<dbReference type="PANTHER" id="PTHR30441">
    <property type="entry name" value="DUF748 DOMAIN-CONTAINING PROTEIN"/>
    <property type="match status" value="1"/>
</dbReference>
<name>A0A316E4V4_9FLAO</name>
<dbReference type="AlphaFoldDB" id="A0A316E4V4"/>
<keyword evidence="2" id="KW-1133">Transmembrane helix</keyword>
<feature type="compositionally biased region" description="Polar residues" evidence="1">
    <location>
        <begin position="860"/>
        <end position="879"/>
    </location>
</feature>
<dbReference type="GO" id="GO:0005886">
    <property type="term" value="C:plasma membrane"/>
    <property type="evidence" value="ECO:0007669"/>
    <property type="project" value="TreeGrafter"/>
</dbReference>
<dbReference type="EMBL" id="JACWLN010000001">
    <property type="protein sequence ID" value="MBD1259551.1"/>
    <property type="molecule type" value="Genomic_DNA"/>
</dbReference>
<keyword evidence="2" id="KW-0472">Membrane</keyword>
<dbReference type="GO" id="GO:0090313">
    <property type="term" value="P:regulation of protein targeting to membrane"/>
    <property type="evidence" value="ECO:0007669"/>
    <property type="project" value="TreeGrafter"/>
</dbReference>
<dbReference type="Proteomes" id="UP000245667">
    <property type="component" value="Unassembled WGS sequence"/>
</dbReference>
<proteinExistence type="predicted"/>
<reference evidence="3 6" key="2">
    <citation type="submission" date="2020-07" db="EMBL/GenBank/DDBJ databases">
        <title>The draft genome sequence of Maribacter polysiphoniae KCTC 22021.</title>
        <authorList>
            <person name="Mu L."/>
        </authorList>
    </citation>
    <scope>NUCLEOTIDE SEQUENCE [LARGE SCALE GENOMIC DNA]</scope>
    <source>
        <strain evidence="3 6">KCTC 22021</strain>
    </source>
</reference>
<evidence type="ECO:0000256" key="1">
    <source>
        <dbReference type="SAM" id="MobiDB-lite"/>
    </source>
</evidence>
<evidence type="ECO:0000313" key="6">
    <source>
        <dbReference type="Proteomes" id="UP000651837"/>
    </source>
</evidence>
<gene>
    <name evidence="3" type="ORF">HZY62_03040</name>
    <name evidence="4" type="ORF">LX92_01485</name>
</gene>
<keyword evidence="2" id="KW-0812">Transmembrane</keyword>
<evidence type="ECO:0000313" key="5">
    <source>
        <dbReference type="Proteomes" id="UP000245667"/>
    </source>
</evidence>
<feature type="region of interest" description="Disordered" evidence="1">
    <location>
        <begin position="823"/>
        <end position="847"/>
    </location>
</feature>